<sequence>MIKPWSQDMKVVAIAFHSVAVASTVFRLVYRWWMARFWWEDGWAALALLCDIVSLVSAVMVPPHLGRESHGPAVTISGWMAALSLAAVLWAARLSILLSIMRIGNPSKTLRRICIAMGFSFMIMFLALQGQRVELCITVQCRVFKSTAVSQLITDIIADLGLVALPIWLLREAKLSWTRRILIQSVFSASICITIITIIHSVILLSETSSGTLFFGHFKSALSLLICNLLVIITFIYRVCHRDKIDLEQMEPVFPRDLTTVDLYMNTGTNTNTNTHIGFTMDGCDCWTIGTGTNPMCEVTTSVYTVTVAPGSGPRAQEQEQDHQVARSQSC</sequence>
<feature type="transmembrane region" description="Helical" evidence="7">
    <location>
        <begin position="12"/>
        <end position="30"/>
    </location>
</feature>
<keyword evidence="3 7" id="KW-1133">Transmembrane helix</keyword>
<feature type="transmembrane region" description="Helical" evidence="7">
    <location>
        <begin position="73"/>
        <end position="98"/>
    </location>
</feature>
<dbReference type="InParanoid" id="A0A0C3ENF2"/>
<evidence type="ECO:0000313" key="10">
    <source>
        <dbReference type="Proteomes" id="UP000053989"/>
    </source>
</evidence>
<evidence type="ECO:0000256" key="4">
    <source>
        <dbReference type="ARBA" id="ARBA00023136"/>
    </source>
</evidence>
<reference evidence="10" key="2">
    <citation type="submission" date="2015-01" db="EMBL/GenBank/DDBJ databases">
        <title>Evolutionary Origins and Diversification of the Mycorrhizal Mutualists.</title>
        <authorList>
            <consortium name="DOE Joint Genome Institute"/>
            <consortium name="Mycorrhizal Genomics Consortium"/>
            <person name="Kohler A."/>
            <person name="Kuo A."/>
            <person name="Nagy L.G."/>
            <person name="Floudas D."/>
            <person name="Copeland A."/>
            <person name="Barry K.W."/>
            <person name="Cichocki N."/>
            <person name="Veneault-Fourrey C."/>
            <person name="LaButti K."/>
            <person name="Lindquist E.A."/>
            <person name="Lipzen A."/>
            <person name="Lundell T."/>
            <person name="Morin E."/>
            <person name="Murat C."/>
            <person name="Riley R."/>
            <person name="Ohm R."/>
            <person name="Sun H."/>
            <person name="Tunlid A."/>
            <person name="Henrissat B."/>
            <person name="Grigoriev I.V."/>
            <person name="Hibbett D.S."/>
            <person name="Martin F."/>
        </authorList>
    </citation>
    <scope>NUCLEOTIDE SEQUENCE [LARGE SCALE GENOMIC DNA]</scope>
    <source>
        <strain evidence="10">Foug A</strain>
    </source>
</reference>
<feature type="domain" description="Rhodopsin" evidence="8">
    <location>
        <begin position="26"/>
        <end position="210"/>
    </location>
</feature>
<dbReference type="Proteomes" id="UP000053989">
    <property type="component" value="Unassembled WGS sequence"/>
</dbReference>
<dbReference type="InterPro" id="IPR049326">
    <property type="entry name" value="Rhodopsin_dom_fungi"/>
</dbReference>
<keyword evidence="4 7" id="KW-0472">Membrane</keyword>
<evidence type="ECO:0000256" key="1">
    <source>
        <dbReference type="ARBA" id="ARBA00004141"/>
    </source>
</evidence>
<dbReference type="PANTHER" id="PTHR33048">
    <property type="entry name" value="PTH11-LIKE INTEGRAL MEMBRANE PROTEIN (AFU_ORTHOLOGUE AFUA_5G11245)"/>
    <property type="match status" value="1"/>
</dbReference>
<feature type="transmembrane region" description="Helical" evidence="7">
    <location>
        <begin position="218"/>
        <end position="240"/>
    </location>
</feature>
<evidence type="ECO:0000256" key="5">
    <source>
        <dbReference type="ARBA" id="ARBA00038359"/>
    </source>
</evidence>
<feature type="transmembrane region" description="Helical" evidence="7">
    <location>
        <begin position="148"/>
        <end position="169"/>
    </location>
</feature>
<dbReference type="EMBL" id="KN822006">
    <property type="protein sequence ID" value="KIM69396.1"/>
    <property type="molecule type" value="Genomic_DNA"/>
</dbReference>
<evidence type="ECO:0000256" key="2">
    <source>
        <dbReference type="ARBA" id="ARBA00022692"/>
    </source>
</evidence>
<dbReference type="OrthoDB" id="444631at2759"/>
<dbReference type="Pfam" id="PF20684">
    <property type="entry name" value="Fung_rhodopsin"/>
    <property type="match status" value="1"/>
</dbReference>
<dbReference type="InterPro" id="IPR052337">
    <property type="entry name" value="SAT4-like"/>
</dbReference>
<evidence type="ECO:0000256" key="7">
    <source>
        <dbReference type="SAM" id="Phobius"/>
    </source>
</evidence>
<proteinExistence type="inferred from homology"/>
<feature type="transmembrane region" description="Helical" evidence="7">
    <location>
        <begin position="181"/>
        <end position="206"/>
    </location>
</feature>
<feature type="transmembrane region" description="Helical" evidence="7">
    <location>
        <begin position="110"/>
        <end position="128"/>
    </location>
</feature>
<dbReference type="AlphaFoldDB" id="A0A0C3ENF2"/>
<evidence type="ECO:0000256" key="6">
    <source>
        <dbReference type="SAM" id="MobiDB-lite"/>
    </source>
</evidence>
<comment type="subcellular location">
    <subcellularLocation>
        <location evidence="1">Membrane</location>
        <topology evidence="1">Multi-pass membrane protein</topology>
    </subcellularLocation>
</comment>
<gene>
    <name evidence="9" type="ORF">SCLCIDRAFT_1207805</name>
</gene>
<evidence type="ECO:0000259" key="8">
    <source>
        <dbReference type="Pfam" id="PF20684"/>
    </source>
</evidence>
<feature type="region of interest" description="Disordered" evidence="6">
    <location>
        <begin position="310"/>
        <end position="331"/>
    </location>
</feature>
<dbReference type="GO" id="GO:0016020">
    <property type="term" value="C:membrane"/>
    <property type="evidence" value="ECO:0007669"/>
    <property type="project" value="UniProtKB-SubCell"/>
</dbReference>
<feature type="transmembrane region" description="Helical" evidence="7">
    <location>
        <begin position="42"/>
        <end position="61"/>
    </location>
</feature>
<dbReference type="STRING" id="1036808.A0A0C3ENF2"/>
<dbReference type="PANTHER" id="PTHR33048:SF47">
    <property type="entry name" value="INTEGRAL MEMBRANE PROTEIN-RELATED"/>
    <property type="match status" value="1"/>
</dbReference>
<protein>
    <recommendedName>
        <fullName evidence="8">Rhodopsin domain-containing protein</fullName>
    </recommendedName>
</protein>
<accession>A0A0C3ENF2</accession>
<keyword evidence="2 7" id="KW-0812">Transmembrane</keyword>
<name>A0A0C3ENF2_9AGAM</name>
<organism evidence="9 10">
    <name type="scientific">Scleroderma citrinum Foug A</name>
    <dbReference type="NCBI Taxonomy" id="1036808"/>
    <lineage>
        <taxon>Eukaryota</taxon>
        <taxon>Fungi</taxon>
        <taxon>Dikarya</taxon>
        <taxon>Basidiomycota</taxon>
        <taxon>Agaricomycotina</taxon>
        <taxon>Agaricomycetes</taxon>
        <taxon>Agaricomycetidae</taxon>
        <taxon>Boletales</taxon>
        <taxon>Sclerodermatineae</taxon>
        <taxon>Sclerodermataceae</taxon>
        <taxon>Scleroderma</taxon>
    </lineage>
</organism>
<keyword evidence="10" id="KW-1185">Reference proteome</keyword>
<dbReference type="HOGENOM" id="CLU_052841_2_1_1"/>
<evidence type="ECO:0000313" key="9">
    <source>
        <dbReference type="EMBL" id="KIM69396.1"/>
    </source>
</evidence>
<reference evidence="9 10" key="1">
    <citation type="submission" date="2014-04" db="EMBL/GenBank/DDBJ databases">
        <authorList>
            <consortium name="DOE Joint Genome Institute"/>
            <person name="Kuo A."/>
            <person name="Kohler A."/>
            <person name="Nagy L.G."/>
            <person name="Floudas D."/>
            <person name="Copeland A."/>
            <person name="Barry K.W."/>
            <person name="Cichocki N."/>
            <person name="Veneault-Fourrey C."/>
            <person name="LaButti K."/>
            <person name="Lindquist E.A."/>
            <person name="Lipzen A."/>
            <person name="Lundell T."/>
            <person name="Morin E."/>
            <person name="Murat C."/>
            <person name="Sun H."/>
            <person name="Tunlid A."/>
            <person name="Henrissat B."/>
            <person name="Grigoriev I.V."/>
            <person name="Hibbett D.S."/>
            <person name="Martin F."/>
            <person name="Nordberg H.P."/>
            <person name="Cantor M.N."/>
            <person name="Hua S.X."/>
        </authorList>
    </citation>
    <scope>NUCLEOTIDE SEQUENCE [LARGE SCALE GENOMIC DNA]</scope>
    <source>
        <strain evidence="9 10">Foug A</strain>
    </source>
</reference>
<comment type="similarity">
    <text evidence="5">Belongs to the SAT4 family.</text>
</comment>
<evidence type="ECO:0000256" key="3">
    <source>
        <dbReference type="ARBA" id="ARBA00022989"/>
    </source>
</evidence>